<proteinExistence type="predicted"/>
<name>A0A0F9UH93_9ZZZZ</name>
<gene>
    <name evidence="1" type="ORF">LCGC14_0265220</name>
</gene>
<protein>
    <submittedName>
        <fullName evidence="1">Uncharacterized protein</fullName>
    </submittedName>
</protein>
<sequence length="119" mass="13567">MKPHAATVSAVYVVKELIPKLNAVEKHIEQAISVVISTSQLPAEIERYTKLQAEFQLELAMIRMNLEHLLKRYCHELEAAMNDPRQDVLLTLDQHESVAVDSARVLYQRVQAFQTEGIL</sequence>
<comment type="caution">
    <text evidence="1">The sequence shown here is derived from an EMBL/GenBank/DDBJ whole genome shotgun (WGS) entry which is preliminary data.</text>
</comment>
<evidence type="ECO:0000313" key="1">
    <source>
        <dbReference type="EMBL" id="KKN86727.1"/>
    </source>
</evidence>
<accession>A0A0F9UH93</accession>
<organism evidence="1">
    <name type="scientific">marine sediment metagenome</name>
    <dbReference type="NCBI Taxonomy" id="412755"/>
    <lineage>
        <taxon>unclassified sequences</taxon>
        <taxon>metagenomes</taxon>
        <taxon>ecological metagenomes</taxon>
    </lineage>
</organism>
<reference evidence="1" key="1">
    <citation type="journal article" date="2015" name="Nature">
        <title>Complex archaea that bridge the gap between prokaryotes and eukaryotes.</title>
        <authorList>
            <person name="Spang A."/>
            <person name="Saw J.H."/>
            <person name="Jorgensen S.L."/>
            <person name="Zaremba-Niedzwiedzka K."/>
            <person name="Martijn J."/>
            <person name="Lind A.E."/>
            <person name="van Eijk R."/>
            <person name="Schleper C."/>
            <person name="Guy L."/>
            <person name="Ettema T.J."/>
        </authorList>
    </citation>
    <scope>NUCLEOTIDE SEQUENCE</scope>
</reference>
<dbReference type="AlphaFoldDB" id="A0A0F9UH93"/>
<dbReference type="EMBL" id="LAZR01000144">
    <property type="protein sequence ID" value="KKN86727.1"/>
    <property type="molecule type" value="Genomic_DNA"/>
</dbReference>